<feature type="non-terminal residue" evidence="3">
    <location>
        <position position="1"/>
    </location>
</feature>
<name>A0ABQ5IPX1_9ASTR</name>
<reference evidence="3" key="2">
    <citation type="submission" date="2022-01" db="EMBL/GenBank/DDBJ databases">
        <authorList>
            <person name="Yamashiro T."/>
            <person name="Shiraishi A."/>
            <person name="Satake H."/>
            <person name="Nakayama K."/>
        </authorList>
    </citation>
    <scope>NUCLEOTIDE SEQUENCE</scope>
</reference>
<feature type="coiled-coil region" evidence="1">
    <location>
        <begin position="224"/>
        <end position="291"/>
    </location>
</feature>
<evidence type="ECO:0000256" key="1">
    <source>
        <dbReference type="SAM" id="Coils"/>
    </source>
</evidence>
<feature type="compositionally biased region" description="Basic and acidic residues" evidence="2">
    <location>
        <begin position="389"/>
        <end position="401"/>
    </location>
</feature>
<sequence>EEVSRSKMSEKAKDLEVINKDISHKPIDYEKLNRLTEDFGKRFTPQQELSAEQAFWLRMSDPTSKPSDALPVKIEALKELPKISLVNEILKKLKFHLAKFDNVQIYRDGKRNKSCDKCFNLEAELLKSQNAFNDLLKRYSQLEKHCISLECSIQLNQDIFQKRESCDNQNALEILEFFEKNDLKAQLQDKDSTICKLKDMIKSKREKSKDENVKYDYCEIETKNIELENSVAKLISENERLCNEINHVKQLDLEPLAPRLLQNRDVHIKYLKYAQEQANSLRGIVEQAKAKQPLDKELDFTCKHAQRIQELLVYVQDTCPNAINLSAKIVVVTPKNKVKKVRIEVITSANVVPLKKTTSYLVETQSPELKVYSRKSKNVKNVGSSKKAKIVESKNANHSEPNHTWGSKATDIPLSSSLIMTGCPDCSLVSGLRMFKTHDRESLLAHELSLFPAPEDFSSQFPEQTTVETVMNMTPENKAHFESEKEAIHYQECWEAIESYNKVAPVSTTSRETVVLTARNLVIMLQECRQQKGVLKTPRSQGKRCCCGKTSLKKGVQIQRSKSDWLAAR</sequence>
<evidence type="ECO:0000256" key="2">
    <source>
        <dbReference type="SAM" id="MobiDB-lite"/>
    </source>
</evidence>
<accession>A0ABQ5IPX1</accession>
<comment type="caution">
    <text evidence="3">The sequence shown here is derived from an EMBL/GenBank/DDBJ whole genome shotgun (WGS) entry which is preliminary data.</text>
</comment>
<reference evidence="3" key="1">
    <citation type="journal article" date="2022" name="Int. J. Mol. Sci.">
        <title>Draft Genome of Tanacetum Coccineum: Genomic Comparison of Closely Related Tanacetum-Family Plants.</title>
        <authorList>
            <person name="Yamashiro T."/>
            <person name="Shiraishi A."/>
            <person name="Nakayama K."/>
            <person name="Satake H."/>
        </authorList>
    </citation>
    <scope>NUCLEOTIDE SEQUENCE</scope>
</reference>
<proteinExistence type="predicted"/>
<protein>
    <submittedName>
        <fullName evidence="3">Uncharacterized protein</fullName>
    </submittedName>
</protein>
<organism evidence="3 4">
    <name type="scientific">Tanacetum coccineum</name>
    <dbReference type="NCBI Taxonomy" id="301880"/>
    <lineage>
        <taxon>Eukaryota</taxon>
        <taxon>Viridiplantae</taxon>
        <taxon>Streptophyta</taxon>
        <taxon>Embryophyta</taxon>
        <taxon>Tracheophyta</taxon>
        <taxon>Spermatophyta</taxon>
        <taxon>Magnoliopsida</taxon>
        <taxon>eudicotyledons</taxon>
        <taxon>Gunneridae</taxon>
        <taxon>Pentapetalae</taxon>
        <taxon>asterids</taxon>
        <taxon>campanulids</taxon>
        <taxon>Asterales</taxon>
        <taxon>Asteraceae</taxon>
        <taxon>Asteroideae</taxon>
        <taxon>Anthemideae</taxon>
        <taxon>Anthemidinae</taxon>
        <taxon>Tanacetum</taxon>
    </lineage>
</organism>
<gene>
    <name evidence="3" type="ORF">Tco_1112537</name>
</gene>
<evidence type="ECO:0000313" key="3">
    <source>
        <dbReference type="EMBL" id="GJU02199.1"/>
    </source>
</evidence>
<keyword evidence="4" id="KW-1185">Reference proteome</keyword>
<feature type="region of interest" description="Disordered" evidence="2">
    <location>
        <begin position="383"/>
        <end position="407"/>
    </location>
</feature>
<dbReference type="Proteomes" id="UP001151760">
    <property type="component" value="Unassembled WGS sequence"/>
</dbReference>
<keyword evidence="1" id="KW-0175">Coiled coil</keyword>
<evidence type="ECO:0000313" key="4">
    <source>
        <dbReference type="Proteomes" id="UP001151760"/>
    </source>
</evidence>
<dbReference type="EMBL" id="BQNB010021036">
    <property type="protein sequence ID" value="GJU02199.1"/>
    <property type="molecule type" value="Genomic_DNA"/>
</dbReference>